<dbReference type="CDD" id="cd06261">
    <property type="entry name" value="TM_PBP2"/>
    <property type="match status" value="1"/>
</dbReference>
<evidence type="ECO:0000256" key="6">
    <source>
        <dbReference type="ARBA" id="ARBA00023136"/>
    </source>
</evidence>
<dbReference type="GO" id="GO:0005886">
    <property type="term" value="C:plasma membrane"/>
    <property type="evidence" value="ECO:0007669"/>
    <property type="project" value="UniProtKB-SubCell"/>
</dbReference>
<evidence type="ECO:0000313" key="9">
    <source>
        <dbReference type="EMBL" id="AKI97521.1"/>
    </source>
</evidence>
<feature type="transmembrane region" description="Helical" evidence="7">
    <location>
        <begin position="111"/>
        <end position="131"/>
    </location>
</feature>
<dbReference type="PANTHER" id="PTHR30193:SF37">
    <property type="entry name" value="INNER MEMBRANE ABC TRANSPORTER PERMEASE PROTEIN YCJO"/>
    <property type="match status" value="1"/>
</dbReference>
<feature type="transmembrane region" description="Helical" evidence="7">
    <location>
        <begin position="77"/>
        <end position="99"/>
    </location>
</feature>
<dbReference type="KEGG" id="kpf:IX53_06495"/>
<dbReference type="GO" id="GO:0055085">
    <property type="term" value="P:transmembrane transport"/>
    <property type="evidence" value="ECO:0007669"/>
    <property type="project" value="InterPro"/>
</dbReference>
<evidence type="ECO:0000256" key="5">
    <source>
        <dbReference type="ARBA" id="ARBA00022989"/>
    </source>
</evidence>
<accession>A0A0G2ZBR9</accession>
<feature type="transmembrane region" description="Helical" evidence="7">
    <location>
        <begin position="161"/>
        <end position="184"/>
    </location>
</feature>
<comment type="subcellular location">
    <subcellularLocation>
        <location evidence="1 7">Cell membrane</location>
        <topology evidence="1 7">Multi-pass membrane protein</topology>
    </subcellularLocation>
</comment>
<dbReference type="RefSeq" id="WP_047754656.1">
    <property type="nucleotide sequence ID" value="NZ_CAJUHA010000014.1"/>
</dbReference>
<keyword evidence="2 7" id="KW-0813">Transport</keyword>
<feature type="domain" description="ABC transmembrane type-1" evidence="8">
    <location>
        <begin position="74"/>
        <end position="288"/>
    </location>
</feature>
<dbReference type="PROSITE" id="PS50928">
    <property type="entry name" value="ABC_TM1"/>
    <property type="match status" value="1"/>
</dbReference>
<proteinExistence type="inferred from homology"/>
<feature type="transmembrane region" description="Helical" evidence="7">
    <location>
        <begin position="216"/>
        <end position="235"/>
    </location>
</feature>
<dbReference type="PANTHER" id="PTHR30193">
    <property type="entry name" value="ABC TRANSPORTER PERMEASE PROTEIN"/>
    <property type="match status" value="1"/>
</dbReference>
<sequence>MAKMYYEKKRSFKYAFIFLLPGLALLITFIIIPFLSAFYLSFTNQRLITRLPTKFIGLANYKKMLGDDLFWKGLANIFKFVVIVVPFQTVFALALALLVNKRINFTKFFRTVYFMPTVTTMVVVAVVWTFLYNPEGLINLFLQKISFGAWQPVDFIKNENWAFPAIMFMSIWQGVGFQMLIFLAGLQEIPISLYEAATIDGANNWQKFRRITLPQLRNTTAFVIISTTILAFRLFDQVKVMTDGGPNGATYTVVLHIFNMGFRRQYIGYASALTVVFFLLVLAISIVQRFVLREEREVS</sequence>
<dbReference type="Proteomes" id="UP000035159">
    <property type="component" value="Chromosome"/>
</dbReference>
<dbReference type="InterPro" id="IPR035906">
    <property type="entry name" value="MetI-like_sf"/>
</dbReference>
<dbReference type="InterPro" id="IPR000515">
    <property type="entry name" value="MetI-like"/>
</dbReference>
<dbReference type="Gene3D" id="1.10.3720.10">
    <property type="entry name" value="MetI-like"/>
    <property type="match status" value="1"/>
</dbReference>
<gene>
    <name evidence="9" type="ORF">IX53_06495</name>
</gene>
<dbReference type="InterPro" id="IPR051393">
    <property type="entry name" value="ABC_transporter_permease"/>
</dbReference>
<keyword evidence="3" id="KW-1003">Cell membrane</keyword>
<evidence type="ECO:0000256" key="7">
    <source>
        <dbReference type="RuleBase" id="RU363032"/>
    </source>
</evidence>
<dbReference type="AlphaFoldDB" id="A0A0G2ZBR9"/>
<evidence type="ECO:0000256" key="4">
    <source>
        <dbReference type="ARBA" id="ARBA00022692"/>
    </source>
</evidence>
<dbReference type="EMBL" id="CP011232">
    <property type="protein sequence ID" value="AKI97521.1"/>
    <property type="molecule type" value="Genomic_DNA"/>
</dbReference>
<dbReference type="PATRIC" id="fig|1330330.3.peg.1316"/>
<dbReference type="OrthoDB" id="9777304at2"/>
<evidence type="ECO:0000259" key="8">
    <source>
        <dbReference type="PROSITE" id="PS50928"/>
    </source>
</evidence>
<organism evidence="9 10">
    <name type="scientific">Kosmotoga pacifica</name>
    <dbReference type="NCBI Taxonomy" id="1330330"/>
    <lineage>
        <taxon>Bacteria</taxon>
        <taxon>Thermotogati</taxon>
        <taxon>Thermotogota</taxon>
        <taxon>Thermotogae</taxon>
        <taxon>Kosmotogales</taxon>
        <taxon>Kosmotogaceae</taxon>
        <taxon>Kosmotoga</taxon>
    </lineage>
</organism>
<dbReference type="STRING" id="1330330.IX53_06495"/>
<evidence type="ECO:0000256" key="3">
    <source>
        <dbReference type="ARBA" id="ARBA00022475"/>
    </source>
</evidence>
<reference evidence="9 10" key="1">
    <citation type="submission" date="2015-04" db="EMBL/GenBank/DDBJ databases">
        <title>Complete Genome Sequence of Kosmotoga pacifica SLHLJ1.</title>
        <authorList>
            <person name="Jiang L.J."/>
            <person name="Shao Z.Z."/>
            <person name="Jebbar M."/>
        </authorList>
    </citation>
    <scope>NUCLEOTIDE SEQUENCE [LARGE SCALE GENOMIC DNA]</scope>
    <source>
        <strain evidence="9 10">SLHLJ1</strain>
    </source>
</reference>
<feature type="transmembrane region" description="Helical" evidence="7">
    <location>
        <begin position="12"/>
        <end position="42"/>
    </location>
</feature>
<evidence type="ECO:0000313" key="10">
    <source>
        <dbReference type="Proteomes" id="UP000035159"/>
    </source>
</evidence>
<comment type="similarity">
    <text evidence="7">Belongs to the binding-protein-dependent transport system permease family.</text>
</comment>
<dbReference type="SUPFAM" id="SSF161098">
    <property type="entry name" value="MetI-like"/>
    <property type="match status" value="1"/>
</dbReference>
<feature type="transmembrane region" description="Helical" evidence="7">
    <location>
        <begin position="266"/>
        <end position="287"/>
    </location>
</feature>
<keyword evidence="5 7" id="KW-1133">Transmembrane helix</keyword>
<keyword evidence="10" id="KW-1185">Reference proteome</keyword>
<evidence type="ECO:0000256" key="1">
    <source>
        <dbReference type="ARBA" id="ARBA00004651"/>
    </source>
</evidence>
<name>A0A0G2ZBR9_9BACT</name>
<evidence type="ECO:0000256" key="2">
    <source>
        <dbReference type="ARBA" id="ARBA00022448"/>
    </source>
</evidence>
<dbReference type="Pfam" id="PF00528">
    <property type="entry name" value="BPD_transp_1"/>
    <property type="match status" value="1"/>
</dbReference>
<protein>
    <submittedName>
        <fullName evidence="9">ABC transporter permease</fullName>
    </submittedName>
</protein>
<keyword evidence="4 7" id="KW-0812">Transmembrane</keyword>
<keyword evidence="6 7" id="KW-0472">Membrane</keyword>